<comment type="caution">
    <text evidence="2">The sequence shown here is derived from an EMBL/GenBank/DDBJ whole genome shotgun (WGS) entry which is preliminary data.</text>
</comment>
<gene>
    <name evidence="2" type="ORF">S03H2_72298</name>
</gene>
<dbReference type="AlphaFoldDB" id="X1JYM5"/>
<dbReference type="InterPro" id="IPR027417">
    <property type="entry name" value="P-loop_NTPase"/>
</dbReference>
<reference evidence="2" key="1">
    <citation type="journal article" date="2014" name="Front. Microbiol.">
        <title>High frequency of phylogenetically diverse reductive dehalogenase-homologous genes in deep subseafloor sedimentary metagenomes.</title>
        <authorList>
            <person name="Kawai M."/>
            <person name="Futagami T."/>
            <person name="Toyoda A."/>
            <person name="Takaki Y."/>
            <person name="Nishi S."/>
            <person name="Hori S."/>
            <person name="Arai W."/>
            <person name="Tsubouchi T."/>
            <person name="Morono Y."/>
            <person name="Uchiyama I."/>
            <person name="Ito T."/>
            <person name="Fujiyama A."/>
            <person name="Inagaki F."/>
            <person name="Takami H."/>
        </authorList>
    </citation>
    <scope>NUCLEOTIDE SEQUENCE</scope>
    <source>
        <strain evidence="2">Expedition CK06-06</strain>
    </source>
</reference>
<evidence type="ECO:0000259" key="1">
    <source>
        <dbReference type="Pfam" id="PF00005"/>
    </source>
</evidence>
<dbReference type="InterPro" id="IPR015854">
    <property type="entry name" value="ABC_transpr_LolD-like"/>
</dbReference>
<dbReference type="GO" id="GO:0022857">
    <property type="term" value="F:transmembrane transporter activity"/>
    <property type="evidence" value="ECO:0007669"/>
    <property type="project" value="TreeGrafter"/>
</dbReference>
<dbReference type="GO" id="GO:0005524">
    <property type="term" value="F:ATP binding"/>
    <property type="evidence" value="ECO:0007669"/>
    <property type="project" value="InterPro"/>
</dbReference>
<proteinExistence type="predicted"/>
<dbReference type="SUPFAM" id="SSF52540">
    <property type="entry name" value="P-loop containing nucleoside triphosphate hydrolases"/>
    <property type="match status" value="1"/>
</dbReference>
<dbReference type="PANTHER" id="PTHR24220:SF86">
    <property type="entry name" value="ABC TRANSPORTER ABCH.1"/>
    <property type="match status" value="1"/>
</dbReference>
<feature type="non-terminal residue" evidence="2">
    <location>
        <position position="63"/>
    </location>
</feature>
<feature type="non-terminal residue" evidence="2">
    <location>
        <position position="1"/>
    </location>
</feature>
<dbReference type="EMBL" id="BARU01048797">
    <property type="protein sequence ID" value="GAH99252.1"/>
    <property type="molecule type" value="Genomic_DNA"/>
</dbReference>
<name>X1JYM5_9ZZZZ</name>
<organism evidence="2">
    <name type="scientific">marine sediment metagenome</name>
    <dbReference type="NCBI Taxonomy" id="412755"/>
    <lineage>
        <taxon>unclassified sequences</taxon>
        <taxon>metagenomes</taxon>
        <taxon>ecological metagenomes</taxon>
    </lineage>
</organism>
<dbReference type="InterPro" id="IPR003439">
    <property type="entry name" value="ABC_transporter-like_ATP-bd"/>
</dbReference>
<dbReference type="Pfam" id="PF00005">
    <property type="entry name" value="ABC_tran"/>
    <property type="match status" value="1"/>
</dbReference>
<dbReference type="GO" id="GO:0016887">
    <property type="term" value="F:ATP hydrolysis activity"/>
    <property type="evidence" value="ECO:0007669"/>
    <property type="project" value="InterPro"/>
</dbReference>
<dbReference type="GO" id="GO:0005886">
    <property type="term" value="C:plasma membrane"/>
    <property type="evidence" value="ECO:0007669"/>
    <property type="project" value="TreeGrafter"/>
</dbReference>
<sequence>EGDFQQSRKKNMIQAIDINKTYRVGKVEIRALQGISFEIKEGESISITGPSGSGKSTLMHILG</sequence>
<feature type="domain" description="ABC transporter" evidence="1">
    <location>
        <begin position="32"/>
        <end position="62"/>
    </location>
</feature>
<dbReference type="Gene3D" id="3.40.50.300">
    <property type="entry name" value="P-loop containing nucleotide triphosphate hydrolases"/>
    <property type="match status" value="1"/>
</dbReference>
<accession>X1JYM5</accession>
<dbReference type="PANTHER" id="PTHR24220">
    <property type="entry name" value="IMPORT ATP-BINDING PROTEIN"/>
    <property type="match status" value="1"/>
</dbReference>
<evidence type="ECO:0000313" key="2">
    <source>
        <dbReference type="EMBL" id="GAH99252.1"/>
    </source>
</evidence>
<protein>
    <recommendedName>
        <fullName evidence="1">ABC transporter domain-containing protein</fullName>
    </recommendedName>
</protein>